<organism evidence="3 4">
    <name type="scientific">Rotaria sordida</name>
    <dbReference type="NCBI Taxonomy" id="392033"/>
    <lineage>
        <taxon>Eukaryota</taxon>
        <taxon>Metazoa</taxon>
        <taxon>Spiralia</taxon>
        <taxon>Gnathifera</taxon>
        <taxon>Rotifera</taxon>
        <taxon>Eurotatoria</taxon>
        <taxon>Bdelloidea</taxon>
        <taxon>Philodinida</taxon>
        <taxon>Philodinidae</taxon>
        <taxon>Rotaria</taxon>
    </lineage>
</organism>
<evidence type="ECO:0000313" key="4">
    <source>
        <dbReference type="Proteomes" id="UP000663836"/>
    </source>
</evidence>
<proteinExistence type="predicted"/>
<dbReference type="InterPro" id="IPR038499">
    <property type="entry name" value="BRO1_sf"/>
</dbReference>
<feature type="domain" description="BRO1" evidence="2">
    <location>
        <begin position="80"/>
        <end position="152"/>
    </location>
</feature>
<gene>
    <name evidence="3" type="ORF">JBS370_LOCUS27743</name>
</gene>
<comment type="caution">
    <text evidence="3">The sequence shown here is derived from an EMBL/GenBank/DDBJ whole genome shotgun (WGS) entry which is preliminary data.</text>
</comment>
<accession>A0A819QKD3</accession>
<dbReference type="Pfam" id="PF03097">
    <property type="entry name" value="BRO1"/>
    <property type="match status" value="1"/>
</dbReference>
<dbReference type="AlphaFoldDB" id="A0A819QKD3"/>
<reference evidence="3" key="1">
    <citation type="submission" date="2021-02" db="EMBL/GenBank/DDBJ databases">
        <authorList>
            <person name="Nowell W R."/>
        </authorList>
    </citation>
    <scope>NUCLEOTIDE SEQUENCE</scope>
</reference>
<protein>
    <recommendedName>
        <fullName evidence="2">BRO1 domain-containing protein</fullName>
    </recommendedName>
</protein>
<feature type="region of interest" description="Disordered" evidence="1">
    <location>
        <begin position="147"/>
        <end position="180"/>
    </location>
</feature>
<dbReference type="Gene3D" id="1.25.40.280">
    <property type="entry name" value="alix/aip1 like domains"/>
    <property type="match status" value="1"/>
</dbReference>
<dbReference type="InterPro" id="IPR004328">
    <property type="entry name" value="BRO1_dom"/>
</dbReference>
<dbReference type="Proteomes" id="UP000663836">
    <property type="component" value="Unassembled WGS sequence"/>
</dbReference>
<sequence length="180" mass="20599">MKSPLKYFQLSSDAFSFLKDYVNTNSLSDLSVDFEPALLAYEVAAKVAVHAADCYKETYTLAKTEKYHAGNQAQIDRKYRIKHAKDLTDQAVSKYTVAVFTPTLRTNQEKITKAATTAHKDNDFVYHEQIPDPKTLETILAQPITKPLPPRRFNPTYTSYRKPSDPISDCSGIRKRYRRQ</sequence>
<name>A0A819QKD3_9BILA</name>
<evidence type="ECO:0000313" key="3">
    <source>
        <dbReference type="EMBL" id="CAF4026873.1"/>
    </source>
</evidence>
<evidence type="ECO:0000256" key="1">
    <source>
        <dbReference type="SAM" id="MobiDB-lite"/>
    </source>
</evidence>
<dbReference type="EMBL" id="CAJOBD010005310">
    <property type="protein sequence ID" value="CAF4026873.1"/>
    <property type="molecule type" value="Genomic_DNA"/>
</dbReference>
<evidence type="ECO:0000259" key="2">
    <source>
        <dbReference type="Pfam" id="PF03097"/>
    </source>
</evidence>